<dbReference type="EMBL" id="WJPO01000049">
    <property type="protein sequence ID" value="MRH22879.1"/>
    <property type="molecule type" value="Genomic_DNA"/>
</dbReference>
<accession>A0A844BK08</accession>
<organism evidence="1 2">
    <name type="scientific">Rhodovulum strictum</name>
    <dbReference type="NCBI Taxonomy" id="58314"/>
    <lineage>
        <taxon>Bacteria</taxon>
        <taxon>Pseudomonadati</taxon>
        <taxon>Pseudomonadota</taxon>
        <taxon>Alphaproteobacteria</taxon>
        <taxon>Rhodobacterales</taxon>
        <taxon>Paracoccaceae</taxon>
        <taxon>Rhodovulum</taxon>
    </lineage>
</organism>
<dbReference type="Proteomes" id="UP000466730">
    <property type="component" value="Unassembled WGS sequence"/>
</dbReference>
<proteinExistence type="predicted"/>
<reference evidence="1 2" key="1">
    <citation type="submission" date="2019-11" db="EMBL/GenBank/DDBJ databases">
        <title>Draft Whole-Genome sequence of the marine photosynthetic bacterium Rhodovulum strictum DSM 11289.</title>
        <authorList>
            <person name="Kyndt J.A."/>
            <person name="Meyer T.E."/>
        </authorList>
    </citation>
    <scope>NUCLEOTIDE SEQUENCE [LARGE SCALE GENOMIC DNA]</scope>
    <source>
        <strain evidence="1 2">DSM 11289</strain>
    </source>
</reference>
<dbReference type="InterPro" id="IPR021335">
    <property type="entry name" value="DUF2948"/>
</dbReference>
<keyword evidence="2" id="KW-1185">Reference proteome</keyword>
<dbReference type="AlphaFoldDB" id="A0A844BK08"/>
<protein>
    <submittedName>
        <fullName evidence="1">DUF2948 family protein</fullName>
    </submittedName>
</protein>
<dbReference type="OrthoDB" id="9806367at2"/>
<evidence type="ECO:0000313" key="2">
    <source>
        <dbReference type="Proteomes" id="UP000466730"/>
    </source>
</evidence>
<comment type="caution">
    <text evidence="1">The sequence shown here is derived from an EMBL/GenBank/DDBJ whole genome shotgun (WGS) entry which is preliminary data.</text>
</comment>
<name>A0A844BK08_9RHOB</name>
<dbReference type="Pfam" id="PF11164">
    <property type="entry name" value="DUF2948"/>
    <property type="match status" value="1"/>
</dbReference>
<dbReference type="RefSeq" id="WP_153750135.1">
    <property type="nucleotide sequence ID" value="NZ_BAAADI010000019.1"/>
</dbReference>
<sequence length="161" mass="17546">MSGHGSDARFADGAERPLRLLAVTPEDLQVISALVQDAVLPATEMRWDRRGRRLAMLLNRFRWEGREAAERRGRPYERVQSVLSIEDVLSVSSQGVERTDPDLVLSLLSLGFEPGADGTGRVVLTLAGDGAVAVEVECLEVSLNDVTRPYEAPSGKAPEHP</sequence>
<evidence type="ECO:0000313" key="1">
    <source>
        <dbReference type="EMBL" id="MRH22879.1"/>
    </source>
</evidence>
<gene>
    <name evidence="1" type="ORF">GH815_18085</name>
</gene>